<protein>
    <submittedName>
        <fullName evidence="2">Reverse transcriptase/integrase</fullName>
    </submittedName>
</protein>
<reference evidence="2" key="1">
    <citation type="journal article" date="2003" name="J. Insect Physiol.">
        <title>Polydnavirus integration in lepidopteran host cells in vitro.</title>
        <authorList>
            <person name="Gundersen-Rindal D.E."/>
            <person name="Lynn D.E."/>
        </authorList>
    </citation>
    <scope>NUCLEOTIDE SEQUENCE</scope>
</reference>
<gene>
    <name evidence="2" type="primary">pol</name>
</gene>
<dbReference type="GO" id="GO:0003964">
    <property type="term" value="F:RNA-directed DNA polymerase activity"/>
    <property type="evidence" value="ECO:0007669"/>
    <property type="project" value="UniProtKB-KW"/>
</dbReference>
<feature type="compositionally biased region" description="Gly residues" evidence="1">
    <location>
        <begin position="126"/>
        <end position="136"/>
    </location>
</feature>
<keyword evidence="2" id="KW-0548">Nucleotidyltransferase</keyword>
<evidence type="ECO:0000313" key="2">
    <source>
        <dbReference type="EMBL" id="AAO72078.1"/>
    </source>
</evidence>
<dbReference type="AlphaFoldDB" id="Q6YBU8"/>
<name>Q6YBU8_LYMDI</name>
<evidence type="ECO:0000256" key="1">
    <source>
        <dbReference type="SAM" id="MobiDB-lite"/>
    </source>
</evidence>
<sequence>MEWLERTHGVFSFRLVQVLTGHGCFGKYLHKIVRRESTPFCHHCSCDEDTAQHTLEECAAWEGERRELVAIIGADLALADHRQGDARQRQELGRGAASVRPLSHGRGGGSCASRAPIRRHVPPAGDSGGAGASICA</sequence>
<accession>Q6YBU8</accession>
<keyword evidence="2" id="KW-0695">RNA-directed DNA polymerase</keyword>
<feature type="region of interest" description="Disordered" evidence="1">
    <location>
        <begin position="85"/>
        <end position="136"/>
    </location>
</feature>
<keyword evidence="2" id="KW-0808">Transferase</keyword>
<dbReference type="EMBL" id="AY162267">
    <property type="protein sequence ID" value="AAO72078.1"/>
    <property type="molecule type" value="Genomic_DNA"/>
</dbReference>
<proteinExistence type="predicted"/>
<organism evidence="2">
    <name type="scientific">Lymantria dispar</name>
    <name type="common">Gypsy moth</name>
    <name type="synonym">Porthetria dispar</name>
    <dbReference type="NCBI Taxonomy" id="13123"/>
    <lineage>
        <taxon>Eukaryota</taxon>
        <taxon>Metazoa</taxon>
        <taxon>Ecdysozoa</taxon>
        <taxon>Arthropoda</taxon>
        <taxon>Hexapoda</taxon>
        <taxon>Insecta</taxon>
        <taxon>Pterygota</taxon>
        <taxon>Neoptera</taxon>
        <taxon>Endopterygota</taxon>
        <taxon>Lepidoptera</taxon>
        <taxon>Glossata</taxon>
        <taxon>Ditrysia</taxon>
        <taxon>Noctuoidea</taxon>
        <taxon>Erebidae</taxon>
        <taxon>Lymantriinae</taxon>
        <taxon>Lymantria</taxon>
    </lineage>
</organism>